<dbReference type="InterPro" id="IPR011029">
    <property type="entry name" value="DEATH-like_dom_sf"/>
</dbReference>
<dbReference type="SUPFAM" id="SSF47986">
    <property type="entry name" value="DEATH domain"/>
    <property type="match status" value="1"/>
</dbReference>
<sequence>MGFAYDKLYEEFIRPHMPEFVDKVKVREILPFLCCLTSSDQEEIWAQTDMRGNGAGMQVLLDCIRRRENWPEDLIQALKMRKHTTLANRMEEKYESLKAPHKYTAMSPQVSLVKPVQDTNSPKALGDAGAQEQVVKCTATFDQFDIKQAHQEEECRRQPVLLLQSLPGSSDWPNHSGSRGPSLCRSGPDAWEDECFSKPGVLRSVPPPSRMQAAVLEGPYSGDSARLQISSFSATLSNHNPGSVTPSHWGPRPKELEKNQYDPAPQGFDARRDVWENVVHVSEGAAVQNYAGQDPRTGEETPAGTLTENAHPLSPSPLGPGLQWLHGGQGAVPQISFLMAAAVTVLAVLVMLWSSV</sequence>
<dbReference type="AlphaFoldDB" id="A0A9D3SYD3"/>
<dbReference type="OrthoDB" id="9909785at2759"/>
<evidence type="ECO:0000256" key="1">
    <source>
        <dbReference type="ARBA" id="ARBA00022499"/>
    </source>
</evidence>
<dbReference type="GO" id="GO:0005737">
    <property type="term" value="C:cytoplasm"/>
    <property type="evidence" value="ECO:0007669"/>
    <property type="project" value="UniProtKB-ARBA"/>
</dbReference>
<feature type="domain" description="Caspase recruitment" evidence="8">
    <location>
        <begin position="6"/>
        <end position="93"/>
    </location>
</feature>
<evidence type="ECO:0000313" key="10">
    <source>
        <dbReference type="Proteomes" id="UP001046870"/>
    </source>
</evidence>
<keyword evidence="7" id="KW-1133">Transmembrane helix</keyword>
<keyword evidence="7" id="KW-0472">Membrane</keyword>
<evidence type="ECO:0000313" key="9">
    <source>
        <dbReference type="EMBL" id="KAG7461573.1"/>
    </source>
</evidence>
<reference evidence="9" key="1">
    <citation type="submission" date="2021-01" db="EMBL/GenBank/DDBJ databases">
        <authorList>
            <person name="Zahm M."/>
            <person name="Roques C."/>
            <person name="Cabau C."/>
            <person name="Klopp C."/>
            <person name="Donnadieu C."/>
            <person name="Jouanno E."/>
            <person name="Lampietro C."/>
            <person name="Louis A."/>
            <person name="Herpin A."/>
            <person name="Echchiki A."/>
            <person name="Berthelot C."/>
            <person name="Parey E."/>
            <person name="Roest-Crollius H."/>
            <person name="Braasch I."/>
            <person name="Postlethwait J."/>
            <person name="Bobe J."/>
            <person name="Montfort J."/>
            <person name="Bouchez O."/>
            <person name="Begum T."/>
            <person name="Mejri S."/>
            <person name="Adams A."/>
            <person name="Chen W.-J."/>
            <person name="Guiguen Y."/>
        </authorList>
    </citation>
    <scope>NUCLEOTIDE SEQUENCE</scope>
    <source>
        <strain evidence="9">YG-15Mar2019-1</strain>
        <tissue evidence="9">Brain</tissue>
    </source>
</reference>
<dbReference type="InterPro" id="IPR031964">
    <property type="entry name" value="CARD_dom"/>
</dbReference>
<dbReference type="EMBL" id="JAFDVH010000017">
    <property type="protein sequence ID" value="KAG7461573.1"/>
    <property type="molecule type" value="Genomic_DNA"/>
</dbReference>
<evidence type="ECO:0000259" key="8">
    <source>
        <dbReference type="Pfam" id="PF16739"/>
    </source>
</evidence>
<feature type="region of interest" description="Disordered" evidence="6">
    <location>
        <begin position="168"/>
        <end position="187"/>
    </location>
</feature>
<feature type="transmembrane region" description="Helical" evidence="7">
    <location>
        <begin position="335"/>
        <end position="353"/>
    </location>
</feature>
<keyword evidence="5" id="KW-0391">Immunity</keyword>
<dbReference type="Proteomes" id="UP001046870">
    <property type="component" value="Chromosome 17"/>
</dbReference>
<dbReference type="Gene3D" id="1.10.533.10">
    <property type="entry name" value="Death Domain, Fas"/>
    <property type="match status" value="1"/>
</dbReference>
<keyword evidence="3" id="KW-0399">Innate immunity</keyword>
<keyword evidence="10" id="KW-1185">Reference proteome</keyword>
<comment type="caution">
    <text evidence="9">The sequence shown here is derived from an EMBL/GenBank/DDBJ whole genome shotgun (WGS) entry which is preliminary data.</text>
</comment>
<evidence type="ECO:0000256" key="4">
    <source>
        <dbReference type="ARBA" id="ARBA00022843"/>
    </source>
</evidence>
<dbReference type="GO" id="GO:0045087">
    <property type="term" value="P:innate immune response"/>
    <property type="evidence" value="ECO:0007669"/>
    <property type="project" value="UniProtKB-KW"/>
</dbReference>
<evidence type="ECO:0000256" key="2">
    <source>
        <dbReference type="ARBA" id="ARBA00022553"/>
    </source>
</evidence>
<evidence type="ECO:0000256" key="7">
    <source>
        <dbReference type="SAM" id="Phobius"/>
    </source>
</evidence>
<gene>
    <name evidence="9" type="ORF">MATL_G00192560</name>
</gene>
<keyword evidence="4" id="KW-0832">Ubl conjugation</keyword>
<accession>A0A9D3SYD3</accession>
<feature type="compositionally biased region" description="Polar residues" evidence="6">
    <location>
        <begin position="168"/>
        <end position="179"/>
    </location>
</feature>
<keyword evidence="7" id="KW-0812">Transmembrane</keyword>
<organism evidence="9 10">
    <name type="scientific">Megalops atlanticus</name>
    <name type="common">Tarpon</name>
    <name type="synonym">Clupea gigantea</name>
    <dbReference type="NCBI Taxonomy" id="7932"/>
    <lineage>
        <taxon>Eukaryota</taxon>
        <taxon>Metazoa</taxon>
        <taxon>Chordata</taxon>
        <taxon>Craniata</taxon>
        <taxon>Vertebrata</taxon>
        <taxon>Euteleostomi</taxon>
        <taxon>Actinopterygii</taxon>
        <taxon>Neopterygii</taxon>
        <taxon>Teleostei</taxon>
        <taxon>Elopiformes</taxon>
        <taxon>Megalopidae</taxon>
        <taxon>Megalops</taxon>
    </lineage>
</organism>
<name>A0A9D3SYD3_MEGAT</name>
<proteinExistence type="predicted"/>
<evidence type="ECO:0000256" key="3">
    <source>
        <dbReference type="ARBA" id="ARBA00022588"/>
    </source>
</evidence>
<protein>
    <recommendedName>
        <fullName evidence="8">Caspase recruitment domain-containing protein</fullName>
    </recommendedName>
</protein>
<evidence type="ECO:0000256" key="5">
    <source>
        <dbReference type="ARBA" id="ARBA00022859"/>
    </source>
</evidence>
<keyword evidence="1" id="KW-1017">Isopeptide bond</keyword>
<dbReference type="Pfam" id="PF16739">
    <property type="entry name" value="CARD_2"/>
    <property type="match status" value="1"/>
</dbReference>
<evidence type="ECO:0000256" key="6">
    <source>
        <dbReference type="SAM" id="MobiDB-lite"/>
    </source>
</evidence>
<keyword evidence="2" id="KW-0597">Phosphoprotein</keyword>